<evidence type="ECO:0000256" key="3">
    <source>
        <dbReference type="ARBA" id="ARBA00022801"/>
    </source>
</evidence>
<keyword evidence="5" id="KW-1015">Disulfide bond</keyword>
<feature type="disulfide bond" evidence="5">
    <location>
        <begin position="221"/>
        <end position="246"/>
    </location>
</feature>
<evidence type="ECO:0000259" key="8">
    <source>
        <dbReference type="PROSITE" id="PS51767"/>
    </source>
</evidence>
<accession>A0A9D4ZCQ7</accession>
<evidence type="ECO:0000256" key="6">
    <source>
        <dbReference type="RuleBase" id="RU000454"/>
    </source>
</evidence>
<dbReference type="Proteomes" id="UP000886520">
    <property type="component" value="Chromosome 14"/>
</dbReference>
<dbReference type="InterPro" id="IPR032861">
    <property type="entry name" value="TAXi_N"/>
</dbReference>
<dbReference type="PROSITE" id="PS00141">
    <property type="entry name" value="ASP_PROTEASE"/>
    <property type="match status" value="1"/>
</dbReference>
<evidence type="ECO:0000256" key="5">
    <source>
        <dbReference type="PIRSR" id="PIRSR601461-2"/>
    </source>
</evidence>
<dbReference type="OrthoDB" id="2747330at2759"/>
<keyword evidence="10" id="KW-1185">Reference proteome</keyword>
<dbReference type="PRINTS" id="PR00792">
    <property type="entry name" value="PEPSIN"/>
</dbReference>
<dbReference type="Pfam" id="PF14543">
    <property type="entry name" value="TAXi_N"/>
    <property type="match status" value="1"/>
</dbReference>
<dbReference type="EMBL" id="JABFUD020000014">
    <property type="protein sequence ID" value="KAI5070703.1"/>
    <property type="molecule type" value="Genomic_DNA"/>
</dbReference>
<dbReference type="Gene3D" id="2.40.70.10">
    <property type="entry name" value="Acid Proteases"/>
    <property type="match status" value="2"/>
</dbReference>
<proteinExistence type="inferred from homology"/>
<feature type="active site" evidence="4">
    <location>
        <position position="466"/>
    </location>
</feature>
<evidence type="ECO:0000256" key="1">
    <source>
        <dbReference type="ARBA" id="ARBA00007447"/>
    </source>
</evidence>
<keyword evidence="6" id="KW-0064">Aspartyl protease</keyword>
<dbReference type="InterPro" id="IPR032799">
    <property type="entry name" value="TAXi_C"/>
</dbReference>
<evidence type="ECO:0000256" key="7">
    <source>
        <dbReference type="SAM" id="Phobius"/>
    </source>
</evidence>
<feature type="active site" evidence="4">
    <location>
        <position position="208"/>
    </location>
</feature>
<feature type="domain" description="Peptidase A1" evidence="8">
    <location>
        <begin position="190"/>
        <end position="593"/>
    </location>
</feature>
<dbReference type="InterPro" id="IPR001969">
    <property type="entry name" value="Aspartic_peptidase_AS"/>
</dbReference>
<keyword evidence="2 6" id="KW-0645">Protease</keyword>
<dbReference type="AlphaFoldDB" id="A0A9D4ZCQ7"/>
<dbReference type="InterPro" id="IPR021109">
    <property type="entry name" value="Peptidase_aspartic_dom_sf"/>
</dbReference>
<keyword evidence="7" id="KW-1133">Transmembrane helix</keyword>
<dbReference type="PANTHER" id="PTHR47967">
    <property type="entry name" value="OS07G0603500 PROTEIN-RELATED"/>
    <property type="match status" value="1"/>
</dbReference>
<dbReference type="GO" id="GO:0004190">
    <property type="term" value="F:aspartic-type endopeptidase activity"/>
    <property type="evidence" value="ECO:0007669"/>
    <property type="project" value="UniProtKB-KW"/>
</dbReference>
<keyword evidence="7" id="KW-0812">Transmembrane</keyword>
<sequence>GPKVQNKRLLRCFFIIIIIIIIKRNAAAHGSCIALPAPAHTSIQLLSSPSLAAHMRHPFAPRSSRILHSICSLPPLFLPLFPLLFFVHLALPQPPYLIARVVHHSSPKPLRRSLHPPCASILFTPSTSGQTQSPLSYTPIPVRLSSNTTSTSRPGSYSYSFAVAAPPGDGTEKGPFASELITLHEPFGQYFAVMELGSPASEIAVIIDTGSEITWVQCEPCLECSSQIRDPIFNPSRSQTYRKLQCHSNWCHDTSGLTIGCPKSRAFSSAVADKDDSSSFMNSTECIYNATYGDNSVSYGELSVDTLTIPSASGRAVAIPKFVFGCGRVNTGVETDFNASGLMGLNRGTHSIISQLGMQKFAYCLPDRSHNIDAVGFVVFGNYHPPSKNTKGAIDQAQPSFVREIDKNGLPPMQYVKLLLNNKSDFYAQSYYVNLTGVRIGEKLLDIPLQVFDIDPNTGDGGTIIDTGTSLTSFIDHAYKVFKETIRTQVSGDVRPIDIPELPSFDTCYTVGRGEGWPRVPEMYLQFDGGATEVRLPDGNLWLQVGTEGDRNLYCLAFATAGEGTGGRNVIGNFQQQNLMVDYDVVRAHIGFVHLHRCSDAQITFDSCLGFLFVSVVIFLLSSS</sequence>
<evidence type="ECO:0000313" key="9">
    <source>
        <dbReference type="EMBL" id="KAI5070703.1"/>
    </source>
</evidence>
<dbReference type="InterPro" id="IPR033121">
    <property type="entry name" value="PEPTIDASE_A1"/>
</dbReference>
<dbReference type="InterPro" id="IPR051708">
    <property type="entry name" value="Plant_Aspart_Prot_A1"/>
</dbReference>
<reference evidence="9" key="1">
    <citation type="submission" date="2021-01" db="EMBL/GenBank/DDBJ databases">
        <title>Adiantum capillus-veneris genome.</title>
        <authorList>
            <person name="Fang Y."/>
            <person name="Liao Q."/>
        </authorList>
    </citation>
    <scope>NUCLEOTIDE SEQUENCE</scope>
    <source>
        <strain evidence="9">H3</strain>
        <tissue evidence="9">Leaf</tissue>
    </source>
</reference>
<dbReference type="SUPFAM" id="SSF50630">
    <property type="entry name" value="Acid proteases"/>
    <property type="match status" value="1"/>
</dbReference>
<comment type="caution">
    <text evidence="9">The sequence shown here is derived from an EMBL/GenBank/DDBJ whole genome shotgun (WGS) entry which is preliminary data.</text>
</comment>
<evidence type="ECO:0000313" key="10">
    <source>
        <dbReference type="Proteomes" id="UP000886520"/>
    </source>
</evidence>
<organism evidence="9 10">
    <name type="scientific">Adiantum capillus-veneris</name>
    <name type="common">Maidenhair fern</name>
    <dbReference type="NCBI Taxonomy" id="13818"/>
    <lineage>
        <taxon>Eukaryota</taxon>
        <taxon>Viridiplantae</taxon>
        <taxon>Streptophyta</taxon>
        <taxon>Embryophyta</taxon>
        <taxon>Tracheophyta</taxon>
        <taxon>Polypodiopsida</taxon>
        <taxon>Polypodiidae</taxon>
        <taxon>Polypodiales</taxon>
        <taxon>Pteridineae</taxon>
        <taxon>Pteridaceae</taxon>
        <taxon>Vittarioideae</taxon>
        <taxon>Adiantum</taxon>
    </lineage>
</organism>
<keyword evidence="3 6" id="KW-0378">Hydrolase</keyword>
<dbReference type="InterPro" id="IPR001461">
    <property type="entry name" value="Aspartic_peptidase_A1"/>
</dbReference>
<evidence type="ECO:0000256" key="4">
    <source>
        <dbReference type="PIRSR" id="PIRSR601461-1"/>
    </source>
</evidence>
<dbReference type="GO" id="GO:0006508">
    <property type="term" value="P:proteolysis"/>
    <property type="evidence" value="ECO:0007669"/>
    <property type="project" value="UniProtKB-KW"/>
</dbReference>
<dbReference type="PROSITE" id="PS51767">
    <property type="entry name" value="PEPTIDASE_A1"/>
    <property type="match status" value="1"/>
</dbReference>
<dbReference type="Pfam" id="PF14541">
    <property type="entry name" value="TAXi_C"/>
    <property type="match status" value="1"/>
</dbReference>
<dbReference type="PANTHER" id="PTHR47967:SF60">
    <property type="entry name" value="PROTEIN ASPARTIC PROTEASE IN GUARD CELL 1-LIKE"/>
    <property type="match status" value="1"/>
</dbReference>
<gene>
    <name evidence="9" type="ORF">GOP47_0015046</name>
</gene>
<name>A0A9D4ZCQ7_ADICA</name>
<keyword evidence="7" id="KW-0472">Membrane</keyword>
<feature type="non-terminal residue" evidence="9">
    <location>
        <position position="1"/>
    </location>
</feature>
<evidence type="ECO:0000256" key="2">
    <source>
        <dbReference type="ARBA" id="ARBA00022670"/>
    </source>
</evidence>
<feature type="transmembrane region" description="Helical" evidence="7">
    <location>
        <begin position="9"/>
        <end position="27"/>
    </location>
</feature>
<protein>
    <recommendedName>
        <fullName evidence="8">Peptidase A1 domain-containing protein</fullName>
    </recommendedName>
</protein>
<comment type="similarity">
    <text evidence="1 6">Belongs to the peptidase A1 family.</text>
</comment>